<keyword evidence="2" id="KW-0012">Acyltransferase</keyword>
<dbReference type="InterPro" id="IPR000182">
    <property type="entry name" value="GNAT_dom"/>
</dbReference>
<organism evidence="4 5">
    <name type="scientific">Kitasatospora terrestris</name>
    <dbReference type="NCBI Taxonomy" id="258051"/>
    <lineage>
        <taxon>Bacteria</taxon>
        <taxon>Bacillati</taxon>
        <taxon>Actinomycetota</taxon>
        <taxon>Actinomycetes</taxon>
        <taxon>Kitasatosporales</taxon>
        <taxon>Streptomycetaceae</taxon>
        <taxon>Kitasatospora</taxon>
    </lineage>
</organism>
<evidence type="ECO:0000313" key="5">
    <source>
        <dbReference type="Proteomes" id="UP001501752"/>
    </source>
</evidence>
<dbReference type="EMBL" id="BAABIS010000001">
    <property type="protein sequence ID" value="GAA4856114.1"/>
    <property type="molecule type" value="Genomic_DNA"/>
</dbReference>
<sequence>MGVAYRVHRIGPGDWEPYREVRLAMLRDAPEAFGERWADAAALPEAEWRDRAARQSWPATIGVAAVTPDGDWVGLAGGYVVSRLAYDGEFRTAVPVAKVVSVWVDPAHRGRAAGAAELLLGTVTGWAREQPGVGLALLEVHEGNGRARAFYERLGYAPTGGERPYPLDPAARLLELGLDLHPAPVPGSGA</sequence>
<name>A0ABP9DTN4_9ACTN</name>
<dbReference type="SUPFAM" id="SSF55729">
    <property type="entry name" value="Acyl-CoA N-acyltransferases (Nat)"/>
    <property type="match status" value="1"/>
</dbReference>
<accession>A0ABP9DTN4</accession>
<dbReference type="Proteomes" id="UP001501752">
    <property type="component" value="Unassembled WGS sequence"/>
</dbReference>
<feature type="domain" description="N-acetyltransferase" evidence="3">
    <location>
        <begin position="19"/>
        <end position="179"/>
    </location>
</feature>
<evidence type="ECO:0000256" key="2">
    <source>
        <dbReference type="ARBA" id="ARBA00023315"/>
    </source>
</evidence>
<proteinExistence type="predicted"/>
<dbReference type="PANTHER" id="PTHR43877">
    <property type="entry name" value="AMINOALKYLPHOSPHONATE N-ACETYLTRANSFERASE-RELATED-RELATED"/>
    <property type="match status" value="1"/>
</dbReference>
<dbReference type="PROSITE" id="PS51186">
    <property type="entry name" value="GNAT"/>
    <property type="match status" value="1"/>
</dbReference>
<evidence type="ECO:0000313" key="4">
    <source>
        <dbReference type="EMBL" id="GAA4856114.1"/>
    </source>
</evidence>
<keyword evidence="1" id="KW-0808">Transferase</keyword>
<evidence type="ECO:0000256" key="1">
    <source>
        <dbReference type="ARBA" id="ARBA00022679"/>
    </source>
</evidence>
<dbReference type="InterPro" id="IPR016181">
    <property type="entry name" value="Acyl_CoA_acyltransferase"/>
</dbReference>
<keyword evidence="5" id="KW-1185">Reference proteome</keyword>
<dbReference type="InterPro" id="IPR050832">
    <property type="entry name" value="Bact_Acetyltransf"/>
</dbReference>
<protein>
    <submittedName>
        <fullName evidence="4">GNAT family N-acetyltransferase</fullName>
    </submittedName>
</protein>
<reference evidence="5" key="1">
    <citation type="journal article" date="2019" name="Int. J. Syst. Evol. Microbiol.">
        <title>The Global Catalogue of Microorganisms (GCM) 10K type strain sequencing project: providing services to taxonomists for standard genome sequencing and annotation.</title>
        <authorList>
            <consortium name="The Broad Institute Genomics Platform"/>
            <consortium name="The Broad Institute Genome Sequencing Center for Infectious Disease"/>
            <person name="Wu L."/>
            <person name="Ma J."/>
        </authorList>
    </citation>
    <scope>NUCLEOTIDE SEQUENCE [LARGE SCALE GENOMIC DNA]</scope>
    <source>
        <strain evidence="5">JCM 13006</strain>
    </source>
</reference>
<gene>
    <name evidence="4" type="ORF">GCM10023235_37070</name>
</gene>
<dbReference type="Gene3D" id="3.40.630.30">
    <property type="match status" value="1"/>
</dbReference>
<dbReference type="PANTHER" id="PTHR43877:SF2">
    <property type="entry name" value="AMINOALKYLPHOSPHONATE N-ACETYLTRANSFERASE-RELATED"/>
    <property type="match status" value="1"/>
</dbReference>
<evidence type="ECO:0000259" key="3">
    <source>
        <dbReference type="PROSITE" id="PS51186"/>
    </source>
</evidence>
<dbReference type="Pfam" id="PF00583">
    <property type="entry name" value="Acetyltransf_1"/>
    <property type="match status" value="1"/>
</dbReference>
<comment type="caution">
    <text evidence="4">The sequence shown here is derived from an EMBL/GenBank/DDBJ whole genome shotgun (WGS) entry which is preliminary data.</text>
</comment>